<dbReference type="Proteomes" id="UP000661280">
    <property type="component" value="Chromosome 2"/>
</dbReference>
<evidence type="ECO:0000313" key="1">
    <source>
        <dbReference type="EMBL" id="BCR95289.1"/>
    </source>
</evidence>
<accession>A0A7R7W3D0</accession>
<dbReference type="RefSeq" id="XP_041539055.1">
    <property type="nucleotide sequence ID" value="XM_041684919.1"/>
</dbReference>
<dbReference type="GeneID" id="64956614"/>
<gene>
    <name evidence="1" type="ORF">AKAW2_20229A</name>
</gene>
<evidence type="ECO:0000313" key="2">
    <source>
        <dbReference type="Proteomes" id="UP000661280"/>
    </source>
</evidence>
<keyword evidence="2" id="KW-1185">Reference proteome</keyword>
<dbReference type="EMBL" id="AP024426">
    <property type="protein sequence ID" value="BCR95289.1"/>
    <property type="molecule type" value="Genomic_DNA"/>
</dbReference>
<reference evidence="1" key="2">
    <citation type="submission" date="2021-02" db="EMBL/GenBank/DDBJ databases">
        <title>Aspergillus luchuensis mut. kawachii IFO 4304 genome sequence.</title>
        <authorList>
            <person name="Mori K."/>
            <person name="Kadooka C."/>
            <person name="Goto M."/>
            <person name="Futagami T."/>
        </authorList>
    </citation>
    <scope>NUCLEOTIDE SEQUENCE</scope>
    <source>
        <strain evidence="1">IFO 4308</strain>
    </source>
</reference>
<reference evidence="1" key="1">
    <citation type="submission" date="2021-01" db="EMBL/GenBank/DDBJ databases">
        <authorList>
            <consortium name="Aspergillus luchuensis mut. kawachii IFO 4304 genome sequencing consortium"/>
            <person name="Kazuki M."/>
            <person name="Futagami T."/>
        </authorList>
    </citation>
    <scope>NUCLEOTIDE SEQUENCE</scope>
    <source>
        <strain evidence="1">IFO 4308</strain>
    </source>
</reference>
<organism evidence="1 2">
    <name type="scientific">Aspergillus kawachii</name>
    <name type="common">White koji mold</name>
    <name type="synonym">Aspergillus awamori var. kawachi</name>
    <dbReference type="NCBI Taxonomy" id="1069201"/>
    <lineage>
        <taxon>Eukaryota</taxon>
        <taxon>Fungi</taxon>
        <taxon>Dikarya</taxon>
        <taxon>Ascomycota</taxon>
        <taxon>Pezizomycotina</taxon>
        <taxon>Eurotiomycetes</taxon>
        <taxon>Eurotiomycetidae</taxon>
        <taxon>Eurotiales</taxon>
        <taxon>Aspergillaceae</taxon>
        <taxon>Aspergillus</taxon>
        <taxon>Aspergillus subgen. Circumdati</taxon>
    </lineage>
</organism>
<dbReference type="AlphaFoldDB" id="A0A7R7W3D0"/>
<proteinExistence type="predicted"/>
<name>A0A7R7W3D0_ASPKA</name>
<sequence>MCWTIGLVSRLAFADPLKRNSDVGRALFPLIVTPHFDVVDVLRARENPGGIPEATCRYWSSLGFLIQPQPSFGSSRLISLRDVAATFVIVKPLEFAPVSLLLYR</sequence>
<dbReference type="KEGG" id="aluc:AKAW2_20229A"/>
<protein>
    <submittedName>
        <fullName evidence="1">Uncharacterized protein</fullName>
    </submittedName>
</protein>